<dbReference type="SUPFAM" id="SSF47565">
    <property type="entry name" value="Insect pheromone/odorant-binding proteins"/>
    <property type="match status" value="1"/>
</dbReference>
<dbReference type="EMBL" id="GACR01000069">
    <property type="protein sequence ID" value="JAA74392.1"/>
    <property type="molecule type" value="mRNA"/>
</dbReference>
<dbReference type="InterPro" id="IPR006170">
    <property type="entry name" value="PBP/GOBP"/>
</dbReference>
<dbReference type="InterPro" id="IPR036728">
    <property type="entry name" value="PBP_GOBP_sf"/>
</dbReference>
<dbReference type="GO" id="GO:0005549">
    <property type="term" value="F:odorant binding"/>
    <property type="evidence" value="ECO:0007669"/>
    <property type="project" value="InterPro"/>
</dbReference>
<dbReference type="AlphaFoldDB" id="M3UZD2"/>
<sequence length="167" mass="19349">MRQPGGNNKNTQQDYEMWTPSTGYQPSGSNNDFNVRTRYDGNTRFNRPSSEECRDQGNGNIPRSPFGSSNLPRRQRSSYFNREDDDNDNDCISQCVLGYMQLLDTDRSPSETLIIKWLQEHVTRNEMDRIKALRDTRKCFGKLVTTDIEDGCEYAKELSKCLELDLE</sequence>
<feature type="compositionally biased region" description="Polar residues" evidence="1">
    <location>
        <begin position="1"/>
        <end position="34"/>
    </location>
</feature>
<proteinExistence type="evidence at transcript level"/>
<reference evidence="2" key="1">
    <citation type="journal article" date="2013" name="BMC Genomics">
        <title>Antennal transcriptome analysis of the chemosensory gene families in the tree killing bark beetles, Ips typographus and Dendroctonus ponderosae (Coleoptera: Curculionidae: Scolytinae).</title>
        <authorList>
            <person name="Andersson M.N."/>
            <person name="Grosse-Wilde E."/>
            <person name="Keeling C.I."/>
            <person name="Bengtsson J.M."/>
            <person name="Yuen M.M."/>
            <person name="Li M."/>
            <person name="Hillbur Y."/>
            <person name="Bohlmann J."/>
            <person name="Hansson B.S."/>
            <person name="Schlyter F."/>
        </authorList>
    </citation>
    <scope>NUCLEOTIDE SEQUENCE</scope>
</reference>
<accession>M3UZD2</accession>
<organism evidence="2">
    <name type="scientific">Ips typographus</name>
    <name type="common">European spruce bark beetle</name>
    <dbReference type="NCBI Taxonomy" id="55986"/>
    <lineage>
        <taxon>Eukaryota</taxon>
        <taxon>Metazoa</taxon>
        <taxon>Ecdysozoa</taxon>
        <taxon>Arthropoda</taxon>
        <taxon>Hexapoda</taxon>
        <taxon>Insecta</taxon>
        <taxon>Pterygota</taxon>
        <taxon>Neoptera</taxon>
        <taxon>Endopterygota</taxon>
        <taxon>Coleoptera</taxon>
        <taxon>Polyphaga</taxon>
        <taxon>Cucujiformia</taxon>
        <taxon>Curculionidae</taxon>
        <taxon>Scolytinae</taxon>
        <taxon>Ips</taxon>
    </lineage>
</organism>
<feature type="region of interest" description="Disordered" evidence="1">
    <location>
        <begin position="1"/>
        <end position="85"/>
    </location>
</feature>
<gene>
    <name evidence="2" type="primary">ItypOBP5</name>
</gene>
<protein>
    <submittedName>
        <fullName evidence="2">Odorant binding protein 5</fullName>
    </submittedName>
</protein>
<dbReference type="Pfam" id="PF01395">
    <property type="entry name" value="PBP_GOBP"/>
    <property type="match status" value="1"/>
</dbReference>
<feature type="compositionally biased region" description="Polar residues" evidence="1">
    <location>
        <begin position="57"/>
        <end position="80"/>
    </location>
</feature>
<evidence type="ECO:0000313" key="2">
    <source>
        <dbReference type="EMBL" id="JAA74392.1"/>
    </source>
</evidence>
<name>M3UZD2_IPSTY</name>
<evidence type="ECO:0000256" key="1">
    <source>
        <dbReference type="SAM" id="MobiDB-lite"/>
    </source>
</evidence>
<dbReference type="Gene3D" id="1.10.238.20">
    <property type="entry name" value="Pheromone/general odorant binding protein domain"/>
    <property type="match status" value="1"/>
</dbReference>